<dbReference type="PANTHER" id="PTHR47797:SF5">
    <property type="entry name" value="CELLOBIOSE DEHYDROGENASE CYTOCHROME DOMAIN-CONTAINING PROTEIN"/>
    <property type="match status" value="1"/>
</dbReference>
<proteinExistence type="predicted"/>
<protein>
    <recommendedName>
        <fullName evidence="1">Cellobiose dehydrogenase-like cytochrome domain-containing protein</fullName>
    </recommendedName>
</protein>
<evidence type="ECO:0000313" key="2">
    <source>
        <dbReference type="EMBL" id="KAK1764317.1"/>
    </source>
</evidence>
<sequence length="204" mass="21313">MKISNLAGAVLVAAASVQGQYVWTEPTSNVTFKIAIPEATAAPFDLALSIIAPVATGWAGFATGGCMLRSPLLIAWKNGDGVMVSPRWASAYHPPELYNGTKAAVYSGSTANETHWVANILCTGCSSWAGFELNPAGNVTFGWGVSSHAVDTPSDPAASIRFHDVGKDHFEVDLTAARLAKADFDALLESFGDAPKPTTGMAAR</sequence>
<dbReference type="AlphaFoldDB" id="A0AAJ0BWG1"/>
<dbReference type="SUPFAM" id="SSF49344">
    <property type="entry name" value="CBD9-like"/>
    <property type="match status" value="1"/>
</dbReference>
<dbReference type="RefSeq" id="XP_060280530.1">
    <property type="nucleotide sequence ID" value="XM_060426214.1"/>
</dbReference>
<organism evidence="2 3">
    <name type="scientific">Phialemonium atrogriseum</name>
    <dbReference type="NCBI Taxonomy" id="1093897"/>
    <lineage>
        <taxon>Eukaryota</taxon>
        <taxon>Fungi</taxon>
        <taxon>Dikarya</taxon>
        <taxon>Ascomycota</taxon>
        <taxon>Pezizomycotina</taxon>
        <taxon>Sordariomycetes</taxon>
        <taxon>Sordariomycetidae</taxon>
        <taxon>Cephalothecales</taxon>
        <taxon>Cephalothecaceae</taxon>
        <taxon>Phialemonium</taxon>
    </lineage>
</organism>
<keyword evidence="3" id="KW-1185">Reference proteome</keyword>
<evidence type="ECO:0000259" key="1">
    <source>
        <dbReference type="Pfam" id="PF16010"/>
    </source>
</evidence>
<reference evidence="2" key="1">
    <citation type="submission" date="2023-06" db="EMBL/GenBank/DDBJ databases">
        <title>Genome-scale phylogeny and comparative genomics of the fungal order Sordariales.</title>
        <authorList>
            <consortium name="Lawrence Berkeley National Laboratory"/>
            <person name="Hensen N."/>
            <person name="Bonometti L."/>
            <person name="Westerberg I."/>
            <person name="Brannstrom I.O."/>
            <person name="Guillou S."/>
            <person name="Cros-Aarteil S."/>
            <person name="Calhoun S."/>
            <person name="Haridas S."/>
            <person name="Kuo A."/>
            <person name="Mondo S."/>
            <person name="Pangilinan J."/>
            <person name="Riley R."/>
            <person name="Labutti K."/>
            <person name="Andreopoulos B."/>
            <person name="Lipzen A."/>
            <person name="Chen C."/>
            <person name="Yanf M."/>
            <person name="Daum C."/>
            <person name="Ng V."/>
            <person name="Clum A."/>
            <person name="Steindorff A."/>
            <person name="Ohm R."/>
            <person name="Martin F."/>
            <person name="Silar P."/>
            <person name="Natvig D."/>
            <person name="Lalanne C."/>
            <person name="Gautier V."/>
            <person name="Ament-Velasquez S.L."/>
            <person name="Kruys A."/>
            <person name="Hutchinson M.I."/>
            <person name="Powell A.J."/>
            <person name="Barry K."/>
            <person name="Miller A.N."/>
            <person name="Grigoriev I.V."/>
            <person name="Debuchy R."/>
            <person name="Gladieux P."/>
            <person name="Thoren M.H."/>
            <person name="Johannesson H."/>
        </authorList>
    </citation>
    <scope>NUCLEOTIDE SEQUENCE</scope>
    <source>
        <strain evidence="2">8032-3</strain>
    </source>
</reference>
<dbReference type="Pfam" id="PF16010">
    <property type="entry name" value="CDH-cyt"/>
    <property type="match status" value="1"/>
</dbReference>
<dbReference type="InterPro" id="IPR015920">
    <property type="entry name" value="Cellobiose_DH-like_cyt"/>
</dbReference>
<dbReference type="CDD" id="cd09630">
    <property type="entry name" value="CDH_like_cytochrome"/>
    <property type="match status" value="1"/>
</dbReference>
<dbReference type="Gene3D" id="2.60.40.1210">
    <property type="entry name" value="Cellobiose dehydrogenase, cytochrome domain"/>
    <property type="match status" value="1"/>
</dbReference>
<accession>A0AAJ0BWG1</accession>
<feature type="domain" description="Cellobiose dehydrogenase-like cytochrome" evidence="1">
    <location>
        <begin position="23"/>
        <end position="180"/>
    </location>
</feature>
<gene>
    <name evidence="2" type="ORF">QBC33DRAFT_517931</name>
</gene>
<comment type="caution">
    <text evidence="2">The sequence shown here is derived from an EMBL/GenBank/DDBJ whole genome shotgun (WGS) entry which is preliminary data.</text>
</comment>
<evidence type="ECO:0000313" key="3">
    <source>
        <dbReference type="Proteomes" id="UP001244011"/>
    </source>
</evidence>
<dbReference type="EMBL" id="MU839021">
    <property type="protein sequence ID" value="KAK1764317.1"/>
    <property type="molecule type" value="Genomic_DNA"/>
</dbReference>
<dbReference type="GeneID" id="85309401"/>
<dbReference type="Proteomes" id="UP001244011">
    <property type="component" value="Unassembled WGS sequence"/>
</dbReference>
<dbReference type="PANTHER" id="PTHR47797">
    <property type="entry name" value="DEHYDROGENASE, PUTATIVE (AFU_ORTHOLOGUE AFUA_8G05805)-RELATED"/>
    <property type="match status" value="1"/>
</dbReference>
<name>A0AAJ0BWG1_9PEZI</name>